<comment type="caution">
    <text evidence="10">The sequence shown here is derived from an EMBL/GenBank/DDBJ whole genome shotgun (WGS) entry which is preliminary data.</text>
</comment>
<evidence type="ECO:0000256" key="5">
    <source>
        <dbReference type="ARBA" id="ARBA00023136"/>
    </source>
</evidence>
<evidence type="ECO:0000256" key="4">
    <source>
        <dbReference type="ARBA" id="ARBA00023125"/>
    </source>
</evidence>
<dbReference type="Gene3D" id="1.10.10.10">
    <property type="entry name" value="Winged helix-like DNA-binding domain superfamily/Winged helix DNA-binding domain"/>
    <property type="match status" value="1"/>
</dbReference>
<dbReference type="InterPro" id="IPR050490">
    <property type="entry name" value="Bact_solute-bd_prot1"/>
</dbReference>
<keyword evidence="5" id="KW-0472">Membrane</keyword>
<evidence type="ECO:0000313" key="11">
    <source>
        <dbReference type="Proteomes" id="UP001589619"/>
    </source>
</evidence>
<evidence type="ECO:0000259" key="9">
    <source>
        <dbReference type="PROSITE" id="PS50949"/>
    </source>
</evidence>
<name>A0ABV5VYD1_9BACL</name>
<proteinExistence type="predicted"/>
<dbReference type="InterPro" id="IPR000524">
    <property type="entry name" value="Tscrpt_reg_HTH_GntR"/>
</dbReference>
<dbReference type="SUPFAM" id="SSF46785">
    <property type="entry name" value="Winged helix' DNA-binding domain"/>
    <property type="match status" value="1"/>
</dbReference>
<evidence type="ECO:0000256" key="6">
    <source>
        <dbReference type="ARBA" id="ARBA00023139"/>
    </source>
</evidence>
<dbReference type="PANTHER" id="PTHR43649:SF33">
    <property type="entry name" value="POLYGALACTURONAN_RHAMNOGALACTURONAN-BINDING PROTEIN YTCQ"/>
    <property type="match status" value="1"/>
</dbReference>
<dbReference type="PANTHER" id="PTHR43649">
    <property type="entry name" value="ARABINOSE-BINDING PROTEIN-RELATED"/>
    <property type="match status" value="1"/>
</dbReference>
<dbReference type="CDD" id="cd07377">
    <property type="entry name" value="WHTH_GntR"/>
    <property type="match status" value="1"/>
</dbReference>
<keyword evidence="2" id="KW-0732">Signal</keyword>
<dbReference type="InterPro" id="IPR006059">
    <property type="entry name" value="SBP"/>
</dbReference>
<feature type="domain" description="HTH gntR-type" evidence="9">
    <location>
        <begin position="11"/>
        <end position="79"/>
    </location>
</feature>
<evidence type="ECO:0000313" key="10">
    <source>
        <dbReference type="EMBL" id="MFB9753083.1"/>
    </source>
</evidence>
<dbReference type="Gene3D" id="3.40.190.10">
    <property type="entry name" value="Periplasmic binding protein-like II"/>
    <property type="match status" value="1"/>
</dbReference>
<keyword evidence="3" id="KW-0805">Transcription regulation</keyword>
<dbReference type="SMART" id="SM00345">
    <property type="entry name" value="HTH_GNTR"/>
    <property type="match status" value="1"/>
</dbReference>
<dbReference type="PROSITE" id="PS50949">
    <property type="entry name" value="HTH_GNTR"/>
    <property type="match status" value="1"/>
</dbReference>
<protein>
    <submittedName>
        <fullName evidence="10">Extracellular solute-binding protein</fullName>
    </submittedName>
</protein>
<evidence type="ECO:0000256" key="2">
    <source>
        <dbReference type="ARBA" id="ARBA00022729"/>
    </source>
</evidence>
<accession>A0ABV5VYD1</accession>
<sequence length="457" mass="52138">MKARPTNEQFREKLEQVKLALRNEIIDGKYVPGDYLPSEAVLASAFGMSNRSLRKGLELLVEEGWIEKIPGVGNKVKTRQARVTLKLVCNSITHLNLLLPELLKRFQVDYPWISVETGLYSEIPGPNSAENVDLVLIDNLQFQHVVECGYASRLAPMSAHAGMYPTISRLFAIDGQQYLQPIIFSPIVLCYNKTHFRECGLQEPDGSWTWDDLVHHAELLSNGSGRYGFCFHGPGANRWPVFVLQSGERFEWEGTTPNSLRGTKLLESLGLFKSIIQNRRIFPMFWSEDSREINQMFLEGKLSMTLNSYMGFNQWMDQDPANVPDYDISPVPFIDEPRTLVIALGLGVVRHSLHAEEAKLFLEFLTSEAVQQFIRDETNSIPSLQAVHSTIAPAAFNRPNRYPLFREMLFSYRTYGDLNIPASAFPKLYQHLKAYWANIIDEDELGERIDKVRFGEQ</sequence>
<keyword evidence="6" id="KW-0564">Palmitate</keyword>
<evidence type="ECO:0000256" key="3">
    <source>
        <dbReference type="ARBA" id="ARBA00023015"/>
    </source>
</evidence>
<dbReference type="InterPro" id="IPR036388">
    <property type="entry name" value="WH-like_DNA-bd_sf"/>
</dbReference>
<keyword evidence="4" id="KW-0238">DNA-binding</keyword>
<dbReference type="Proteomes" id="UP001589619">
    <property type="component" value="Unassembled WGS sequence"/>
</dbReference>
<dbReference type="Pfam" id="PF00392">
    <property type="entry name" value="GntR"/>
    <property type="match status" value="1"/>
</dbReference>
<keyword evidence="1" id="KW-1003">Cell membrane</keyword>
<organism evidence="10 11">
    <name type="scientific">Paenibacillus hodogayensis</name>
    <dbReference type="NCBI Taxonomy" id="279208"/>
    <lineage>
        <taxon>Bacteria</taxon>
        <taxon>Bacillati</taxon>
        <taxon>Bacillota</taxon>
        <taxon>Bacilli</taxon>
        <taxon>Bacillales</taxon>
        <taxon>Paenibacillaceae</taxon>
        <taxon>Paenibacillus</taxon>
    </lineage>
</organism>
<keyword evidence="11" id="KW-1185">Reference proteome</keyword>
<dbReference type="SUPFAM" id="SSF53850">
    <property type="entry name" value="Periplasmic binding protein-like II"/>
    <property type="match status" value="1"/>
</dbReference>
<dbReference type="EMBL" id="JBHMAG010000012">
    <property type="protein sequence ID" value="MFB9753083.1"/>
    <property type="molecule type" value="Genomic_DNA"/>
</dbReference>
<evidence type="ECO:0000256" key="8">
    <source>
        <dbReference type="ARBA" id="ARBA00023288"/>
    </source>
</evidence>
<reference evidence="10 11" key="1">
    <citation type="submission" date="2024-09" db="EMBL/GenBank/DDBJ databases">
        <authorList>
            <person name="Sun Q."/>
            <person name="Mori K."/>
        </authorList>
    </citation>
    <scope>NUCLEOTIDE SEQUENCE [LARGE SCALE GENOMIC DNA]</scope>
    <source>
        <strain evidence="10 11">JCM 12520</strain>
    </source>
</reference>
<dbReference type="Pfam" id="PF01547">
    <property type="entry name" value="SBP_bac_1"/>
    <property type="match status" value="1"/>
</dbReference>
<evidence type="ECO:0000256" key="1">
    <source>
        <dbReference type="ARBA" id="ARBA00022475"/>
    </source>
</evidence>
<dbReference type="RefSeq" id="WP_344902413.1">
    <property type="nucleotide sequence ID" value="NZ_BAAAYO010000001.1"/>
</dbReference>
<dbReference type="InterPro" id="IPR036390">
    <property type="entry name" value="WH_DNA-bd_sf"/>
</dbReference>
<keyword evidence="8" id="KW-0449">Lipoprotein</keyword>
<gene>
    <name evidence="10" type="ORF">ACFFNY_16075</name>
</gene>
<keyword evidence="7" id="KW-0804">Transcription</keyword>
<evidence type="ECO:0000256" key="7">
    <source>
        <dbReference type="ARBA" id="ARBA00023163"/>
    </source>
</evidence>